<dbReference type="InterPro" id="IPR052206">
    <property type="entry name" value="Retinol_saturase"/>
</dbReference>
<evidence type="ECO:0000256" key="5">
    <source>
        <dbReference type="ARBA" id="ARBA00023027"/>
    </source>
</evidence>
<dbReference type="InterPro" id="IPR036188">
    <property type="entry name" value="FAD/NAD-bd_sf"/>
</dbReference>
<dbReference type="AlphaFoldDB" id="A0A644WDV7"/>
<evidence type="ECO:0000256" key="1">
    <source>
        <dbReference type="ARBA" id="ARBA00022630"/>
    </source>
</evidence>
<comment type="caution">
    <text evidence="6">The sequence shown here is derived from an EMBL/GenBank/DDBJ whole genome shotgun (WGS) entry which is preliminary data.</text>
</comment>
<evidence type="ECO:0000256" key="3">
    <source>
        <dbReference type="ARBA" id="ARBA00022827"/>
    </source>
</evidence>
<protein>
    <recommendedName>
        <fullName evidence="7">Phytoene desaturase (lycopene-forming)</fullName>
    </recommendedName>
</protein>
<accession>A0A644WDV7</accession>
<dbReference type="PANTHER" id="PTHR46091">
    <property type="entry name" value="BLR7054 PROTEIN"/>
    <property type="match status" value="1"/>
</dbReference>
<dbReference type="EMBL" id="VSSQ01000840">
    <property type="protein sequence ID" value="MPM02035.1"/>
    <property type="molecule type" value="Genomic_DNA"/>
</dbReference>
<proteinExistence type="predicted"/>
<evidence type="ECO:0008006" key="7">
    <source>
        <dbReference type="Google" id="ProtNLM"/>
    </source>
</evidence>
<dbReference type="PANTHER" id="PTHR46091:SF3">
    <property type="entry name" value="AMINE OXIDASE DOMAIN-CONTAINING PROTEIN"/>
    <property type="match status" value="1"/>
</dbReference>
<keyword evidence="1" id="KW-0285">Flavoprotein</keyword>
<dbReference type="Pfam" id="PF13450">
    <property type="entry name" value="NAD_binding_8"/>
    <property type="match status" value="1"/>
</dbReference>
<organism evidence="6">
    <name type="scientific">bioreactor metagenome</name>
    <dbReference type="NCBI Taxonomy" id="1076179"/>
    <lineage>
        <taxon>unclassified sequences</taxon>
        <taxon>metagenomes</taxon>
        <taxon>ecological metagenomes</taxon>
    </lineage>
</organism>
<name>A0A644WDV7_9ZZZZ</name>
<sequence length="507" mass="56311">MERTYDAVVIGSGMGGLAAACNLAKNGFKTVLLEQHNFPGGVTTSFKRGRFEFEISVQCITEYGSKENKGPIYQFLVDDLGIDIDFPRMTEGRFVAWTDSGEQMVVPLEKEELIRFIEQRVPGSEPSLRAYLDFCDEMLAAINYINDNDAAIKPVELILKHKGIVAAAGLTTKEVTDRFHIPKKALEYLDVYWTFIGLPMDAVAFPIYGTVISCMDSVPVYAPKKTTYEISAKMAQRFVELGGTLLCNTRAEKILVEKGKVTGVVTQRGEVFKTHHVYSNALPHNVFNNLIYPKNELPAKALQRLNMRTVGTSFLSMYMGLNRSAKELGLNHYMYYFAKNGDINGAYAGIDDLTPNGCFAGMCPNPLIPDASPEGTSILHLETIYRAEPWGKLTDKEYFAKKHELAGDLIDRASDVLGFRIRDYIEEIEVAAPQTFARYIGSYMGNVYAYDHRVFDSVVIKAMTQDKERLIDGLSFVGNAGLLVAGFPSSILSGRLATIEQIAHRGA</sequence>
<dbReference type="Gene3D" id="3.50.50.60">
    <property type="entry name" value="FAD/NAD(P)-binding domain"/>
    <property type="match status" value="2"/>
</dbReference>
<keyword evidence="3" id="KW-0274">FAD</keyword>
<gene>
    <name evidence="6" type="ORF">SDC9_48280</name>
</gene>
<keyword evidence="5" id="KW-0520">NAD</keyword>
<evidence type="ECO:0000256" key="2">
    <source>
        <dbReference type="ARBA" id="ARBA00022729"/>
    </source>
</evidence>
<evidence type="ECO:0000313" key="6">
    <source>
        <dbReference type="EMBL" id="MPM02035.1"/>
    </source>
</evidence>
<keyword evidence="4" id="KW-0521">NADP</keyword>
<reference evidence="6" key="1">
    <citation type="submission" date="2019-08" db="EMBL/GenBank/DDBJ databases">
        <authorList>
            <person name="Kucharzyk K."/>
            <person name="Murdoch R.W."/>
            <person name="Higgins S."/>
            <person name="Loffler F."/>
        </authorList>
    </citation>
    <scope>NUCLEOTIDE SEQUENCE</scope>
</reference>
<dbReference type="PROSITE" id="PS51257">
    <property type="entry name" value="PROKAR_LIPOPROTEIN"/>
    <property type="match status" value="1"/>
</dbReference>
<keyword evidence="2" id="KW-0732">Signal</keyword>
<evidence type="ECO:0000256" key="4">
    <source>
        <dbReference type="ARBA" id="ARBA00022857"/>
    </source>
</evidence>
<dbReference type="SUPFAM" id="SSF51905">
    <property type="entry name" value="FAD/NAD(P)-binding domain"/>
    <property type="match status" value="1"/>
</dbReference>